<keyword evidence="10" id="KW-0413">Isomerase</keyword>
<dbReference type="InterPro" id="IPR054384">
    <property type="entry name" value="SecDF_P1_head"/>
</dbReference>
<dbReference type="InterPro" id="IPR000297">
    <property type="entry name" value="PPIase_PpiC"/>
</dbReference>
<evidence type="ECO:0000256" key="2">
    <source>
        <dbReference type="ARBA" id="ARBA00022448"/>
    </source>
</evidence>
<dbReference type="InterPro" id="IPR022646">
    <property type="entry name" value="SecD/SecF_CS"/>
</dbReference>
<dbReference type="GO" id="GO:0043952">
    <property type="term" value="P:protein transport by the Sec complex"/>
    <property type="evidence" value="ECO:0007669"/>
    <property type="project" value="UniProtKB-UniRule"/>
</dbReference>
<dbReference type="PANTHER" id="PTHR30081">
    <property type="entry name" value="PROTEIN-EXPORT MEMBRANE PROTEIN SEC"/>
    <property type="match status" value="1"/>
</dbReference>
<dbReference type="GO" id="GO:0065002">
    <property type="term" value="P:intracellular protein transmembrane transport"/>
    <property type="evidence" value="ECO:0007669"/>
    <property type="project" value="UniProtKB-UniRule"/>
</dbReference>
<evidence type="ECO:0000313" key="12">
    <source>
        <dbReference type="EMBL" id="PJA46011.1"/>
    </source>
</evidence>
<dbReference type="PROSITE" id="PS50198">
    <property type="entry name" value="PPIC_PPIASE_2"/>
    <property type="match status" value="2"/>
</dbReference>
<dbReference type="EMBL" id="PFWT01000019">
    <property type="protein sequence ID" value="PJA46011.1"/>
    <property type="molecule type" value="Genomic_DNA"/>
</dbReference>
<feature type="transmembrane region" description="Helical" evidence="9">
    <location>
        <begin position="552"/>
        <end position="573"/>
    </location>
</feature>
<feature type="transmembrane region" description="Helical" evidence="9">
    <location>
        <begin position="503"/>
        <end position="521"/>
    </location>
</feature>
<keyword evidence="10" id="KW-0697">Rotamase</keyword>
<dbReference type="Gene3D" id="3.30.1360.200">
    <property type="match status" value="1"/>
</dbReference>
<protein>
    <recommendedName>
        <fullName evidence="9">Protein translocase subunit SecD</fullName>
    </recommendedName>
</protein>
<keyword evidence="4 9" id="KW-0812">Transmembrane</keyword>
<feature type="transmembrane region" description="Helical" evidence="9">
    <location>
        <begin position="629"/>
        <end position="649"/>
    </location>
</feature>
<comment type="caution">
    <text evidence="12">The sequence shown here is derived from an EMBL/GenBank/DDBJ whole genome shotgun (WGS) entry which is preliminary data.</text>
</comment>
<evidence type="ECO:0000256" key="9">
    <source>
        <dbReference type="HAMAP-Rule" id="MF_01463"/>
    </source>
</evidence>
<evidence type="ECO:0000256" key="10">
    <source>
        <dbReference type="PROSITE-ProRule" id="PRU00278"/>
    </source>
</evidence>
<comment type="function">
    <text evidence="9">Part of the Sec protein translocase complex. Interacts with the SecYEG preprotein conducting channel. SecDF uses the proton motive force (PMF) to complete protein translocation after the ATP-dependent function of SecA.</text>
</comment>
<dbReference type="SUPFAM" id="SSF82866">
    <property type="entry name" value="Multidrug efflux transporter AcrB transmembrane domain"/>
    <property type="match status" value="1"/>
</dbReference>
<dbReference type="GO" id="GO:0015450">
    <property type="term" value="F:protein-transporting ATPase activity"/>
    <property type="evidence" value="ECO:0007669"/>
    <property type="project" value="InterPro"/>
</dbReference>
<keyword evidence="3 9" id="KW-1003">Cell membrane</keyword>
<dbReference type="Gene3D" id="3.30.70.3400">
    <property type="match status" value="1"/>
</dbReference>
<dbReference type="InterPro" id="IPR023058">
    <property type="entry name" value="PPIase_PpiC_CS"/>
</dbReference>
<dbReference type="PROSITE" id="PS01096">
    <property type="entry name" value="PPIC_PPIASE_1"/>
    <property type="match status" value="1"/>
</dbReference>
<dbReference type="PANTHER" id="PTHR30081:SF1">
    <property type="entry name" value="PROTEIN TRANSLOCASE SUBUNIT SECD"/>
    <property type="match status" value="1"/>
</dbReference>
<feature type="domain" description="PpiC" evidence="11">
    <location>
        <begin position="150"/>
        <end position="247"/>
    </location>
</feature>
<dbReference type="InterPro" id="IPR022813">
    <property type="entry name" value="SecD/SecF_arch_bac"/>
</dbReference>
<dbReference type="InterPro" id="IPR055344">
    <property type="entry name" value="SecD_SecF_C_bact"/>
</dbReference>
<keyword evidence="6 9" id="KW-1133">Transmembrane helix</keyword>
<dbReference type="Pfam" id="PF02355">
    <property type="entry name" value="SecD_SecF_C"/>
    <property type="match status" value="1"/>
</dbReference>
<keyword evidence="5 9" id="KW-0653">Protein transport</keyword>
<evidence type="ECO:0000256" key="5">
    <source>
        <dbReference type="ARBA" id="ARBA00022927"/>
    </source>
</evidence>
<dbReference type="InterPro" id="IPR005791">
    <property type="entry name" value="SecD"/>
</dbReference>
<name>A0A2M7XDQ6_9BACT</name>
<dbReference type="Proteomes" id="UP000231263">
    <property type="component" value="Unassembled WGS sequence"/>
</dbReference>
<reference evidence="13" key="1">
    <citation type="submission" date="2017-09" db="EMBL/GenBank/DDBJ databases">
        <title>Depth-based differentiation of microbial function through sediment-hosted aquifers and enrichment of novel symbionts in the deep terrestrial subsurface.</title>
        <authorList>
            <person name="Probst A.J."/>
            <person name="Ladd B."/>
            <person name="Jarett J.K."/>
            <person name="Geller-Mcgrath D.E."/>
            <person name="Sieber C.M.K."/>
            <person name="Emerson J.B."/>
            <person name="Anantharaman K."/>
            <person name="Thomas B.C."/>
            <person name="Malmstrom R."/>
            <person name="Stieglmeier M."/>
            <person name="Klingl A."/>
            <person name="Woyke T."/>
            <person name="Ryan C.M."/>
            <person name="Banfield J.F."/>
        </authorList>
    </citation>
    <scope>NUCLEOTIDE SEQUENCE [LARGE SCALE GENOMIC DNA]</scope>
</reference>
<comment type="subunit">
    <text evidence="9">Forms a complex with SecF. Part of the essential Sec protein translocation apparatus which comprises SecA, SecYEG and auxiliary proteins SecDF. Other proteins may also be involved.</text>
</comment>
<dbReference type="HAMAP" id="MF_01463_B">
    <property type="entry name" value="SecD_B"/>
    <property type="match status" value="1"/>
</dbReference>
<feature type="transmembrane region" description="Helical" evidence="9">
    <location>
        <begin position="604"/>
        <end position="623"/>
    </location>
</feature>
<dbReference type="Pfam" id="PF13616">
    <property type="entry name" value="Rotamase_3"/>
    <property type="match status" value="1"/>
</dbReference>
<evidence type="ECO:0000256" key="1">
    <source>
        <dbReference type="ARBA" id="ARBA00004651"/>
    </source>
</evidence>
<evidence type="ECO:0000313" key="13">
    <source>
        <dbReference type="Proteomes" id="UP000231263"/>
    </source>
</evidence>
<gene>
    <name evidence="9 12" type="primary">secD</name>
    <name evidence="12" type="ORF">CO173_04005</name>
</gene>
<dbReference type="InterPro" id="IPR048634">
    <property type="entry name" value="SecD_SecF_C"/>
</dbReference>
<dbReference type="AlphaFoldDB" id="A0A2M7XDQ6"/>
<organism evidence="12 13">
    <name type="scientific">Candidatus Uhrbacteria bacterium CG_4_9_14_3_um_filter_41_35</name>
    <dbReference type="NCBI Taxonomy" id="1975034"/>
    <lineage>
        <taxon>Bacteria</taxon>
        <taxon>Candidatus Uhriibacteriota</taxon>
    </lineage>
</organism>
<dbReference type="Gene3D" id="3.10.50.40">
    <property type="match status" value="2"/>
</dbReference>
<dbReference type="GO" id="GO:0005886">
    <property type="term" value="C:plasma membrane"/>
    <property type="evidence" value="ECO:0007669"/>
    <property type="project" value="UniProtKB-SubCell"/>
</dbReference>
<keyword evidence="8 9" id="KW-0472">Membrane</keyword>
<comment type="caution">
    <text evidence="9">Lacks conserved residue(s) required for the propagation of feature annotation.</text>
</comment>
<keyword evidence="7 9" id="KW-0811">Translocation</keyword>
<feature type="transmembrane region" description="Helical" evidence="9">
    <location>
        <begin position="526"/>
        <end position="546"/>
    </location>
</feature>
<dbReference type="GO" id="GO:0006605">
    <property type="term" value="P:protein targeting"/>
    <property type="evidence" value="ECO:0007669"/>
    <property type="project" value="UniProtKB-UniRule"/>
</dbReference>
<keyword evidence="2 9" id="KW-0813">Transport</keyword>
<dbReference type="Pfam" id="PF22599">
    <property type="entry name" value="SecDF_P1_head"/>
    <property type="match status" value="1"/>
</dbReference>
<dbReference type="Pfam" id="PF07549">
    <property type="entry name" value="Sec_GG"/>
    <property type="match status" value="1"/>
</dbReference>
<evidence type="ECO:0000256" key="6">
    <source>
        <dbReference type="ARBA" id="ARBA00022989"/>
    </source>
</evidence>
<dbReference type="PRINTS" id="PR00702">
    <property type="entry name" value="ACRIFLAVINRP"/>
</dbReference>
<evidence type="ECO:0000256" key="7">
    <source>
        <dbReference type="ARBA" id="ARBA00023010"/>
    </source>
</evidence>
<dbReference type="InterPro" id="IPR046357">
    <property type="entry name" value="PPIase_dom_sf"/>
</dbReference>
<proteinExistence type="inferred from homology"/>
<evidence type="ECO:0000256" key="3">
    <source>
        <dbReference type="ARBA" id="ARBA00022475"/>
    </source>
</evidence>
<comment type="subcellular location">
    <subcellularLocation>
        <location evidence="1 9">Cell membrane</location>
        <topology evidence="1 9">Multi-pass membrane protein</topology>
    </subcellularLocation>
</comment>
<comment type="similarity">
    <text evidence="9">Belongs to the SecD/SecF family. SecD subfamily.</text>
</comment>
<dbReference type="InterPro" id="IPR001036">
    <property type="entry name" value="Acrflvin-R"/>
</dbReference>
<dbReference type="Gene3D" id="1.20.1640.10">
    <property type="entry name" value="Multidrug efflux transporter AcrB transmembrane domain"/>
    <property type="match status" value="1"/>
</dbReference>
<feature type="domain" description="PpiC" evidence="11">
    <location>
        <begin position="251"/>
        <end position="354"/>
    </location>
</feature>
<dbReference type="NCBIfam" id="TIGR00916">
    <property type="entry name" value="2A0604s01"/>
    <property type="match status" value="1"/>
</dbReference>
<dbReference type="Pfam" id="PF21760">
    <property type="entry name" value="SecD_1st"/>
    <property type="match status" value="1"/>
</dbReference>
<dbReference type="InterPro" id="IPR048631">
    <property type="entry name" value="SecD_1st"/>
</dbReference>
<evidence type="ECO:0000256" key="8">
    <source>
        <dbReference type="ARBA" id="ARBA00023136"/>
    </source>
</evidence>
<sequence length="670" mass="72915">MKQKKRNSRRGLHGTVSAIILIFILTASAAFPATWNKVADASFIPAMPNNGFNLGLDLQGGVHLVYEANMDAIPEADRVAALSGVRDVIERRVNAFGISEPIVQTNISGGNYRVIIELAGVFDKTAAIKLIGETPILEFKLPIKDINLEPTEEQQTEIDIAQETERKNALEVLDRALAGEDFGNLVSEYSVDKTTKEAGGYVGFIDETDPKYDGLAKEISAKRYKTGTIINGLYEATSSMHIVKYISTERVDNPHVSHILICHDESTGCESDRTKDEAKALIDEIAKEVTPKNFATLAKEKSEDQSTKDGGDLGVVKRGTMVAPFEEAVFALKNGKISDVVETDFGYHLIYRSSSERVNQYEIAQIEMPWTTISDLLVIDPWENTALSGKEVAGSSVAFDQQTGAPYVVLDFNSEGADLFAKLTEENVDQVIGIFLDGQPISTPVVQQAIYGGQASITGGFSIEEAKALSQRLNAGALPVPIELINQQSIGPTLGAISLHNSINAAIVGFAVVALFMILYYRLSGFVSVLALFVYLAVNLALYKWFGVTITLAGIAGFILSLGMAVDANVLIFERLKEELHAGRDLPTAIDEGFRRAWTSIRDGNITTLIAAGVLFSMSTSFIKGFALTLAMGVIVSMITAILVTRVFLKWISAYGIFKKKWLYNGPRSN</sequence>
<evidence type="ECO:0000259" key="11">
    <source>
        <dbReference type="PROSITE" id="PS50198"/>
    </source>
</evidence>
<dbReference type="SUPFAM" id="SSF54534">
    <property type="entry name" value="FKBP-like"/>
    <property type="match status" value="2"/>
</dbReference>
<accession>A0A2M7XDQ6</accession>
<evidence type="ECO:0000256" key="4">
    <source>
        <dbReference type="ARBA" id="ARBA00022692"/>
    </source>
</evidence>
<dbReference type="NCBIfam" id="TIGR01129">
    <property type="entry name" value="secD"/>
    <property type="match status" value="1"/>
</dbReference>
<dbReference type="GO" id="GO:0003755">
    <property type="term" value="F:peptidyl-prolyl cis-trans isomerase activity"/>
    <property type="evidence" value="ECO:0007669"/>
    <property type="project" value="UniProtKB-KW"/>
</dbReference>